<proteinExistence type="predicted"/>
<gene>
    <name evidence="1" type="ORF">LVISKB_2162</name>
</gene>
<evidence type="ECO:0000313" key="1">
    <source>
        <dbReference type="EMBL" id="BAN07797.1"/>
    </source>
</evidence>
<reference evidence="1 2" key="1">
    <citation type="journal article" date="2013" name="PLoS ONE">
        <title>Genomic Analysis by Deep Sequencing of the Probiotic Lactobacillus brevis KB290 Harboring Nine Plasmids Reveals Genomic Stability.</title>
        <authorList>
            <person name="Fukao M."/>
            <person name="Oshima K."/>
            <person name="Morita H."/>
            <person name="Toh H."/>
            <person name="Suda W."/>
            <person name="Kim S.W."/>
            <person name="Suzuki S."/>
            <person name="Yakabe T."/>
            <person name="Hattori M."/>
            <person name="Yajima N."/>
        </authorList>
    </citation>
    <scope>NUCLEOTIDE SEQUENCE [LARGE SCALE GENOMIC DNA]</scope>
    <source>
        <strain evidence="1 2">KB290</strain>
    </source>
</reference>
<protein>
    <submittedName>
        <fullName evidence="1">Uncharacterized protein</fullName>
    </submittedName>
</protein>
<sequence length="147" mass="17376">MRRGGCVAVNEELMNKIRKFENEYRSSDDWPESVIKELNKLANREPDITHTENFIMIRRMIQHGFDNYQIVEARKASIGHVRHIRLEMTRAGELNYEATSDELKQIQYNVGHMLNPNNQVIATAMGRKKDWVRCMREKLRETANETR</sequence>
<dbReference type="AlphaFoldDB" id="M5AHH3"/>
<organism evidence="1 2">
    <name type="scientific">Levilactobacillus brevis KB290</name>
    <dbReference type="NCBI Taxonomy" id="1001583"/>
    <lineage>
        <taxon>Bacteria</taxon>
        <taxon>Bacillati</taxon>
        <taxon>Bacillota</taxon>
        <taxon>Bacilli</taxon>
        <taxon>Lactobacillales</taxon>
        <taxon>Lactobacillaceae</taxon>
        <taxon>Levilactobacillus</taxon>
    </lineage>
</organism>
<dbReference type="PATRIC" id="fig|1001583.3.peg.2144"/>
<name>M5AHH3_LEVBR</name>
<accession>M5AHH3</accession>
<dbReference type="Proteomes" id="UP000012042">
    <property type="component" value="Chromosome"/>
</dbReference>
<dbReference type="EMBL" id="AP012167">
    <property type="protein sequence ID" value="BAN07797.1"/>
    <property type="molecule type" value="Genomic_DNA"/>
</dbReference>
<dbReference type="HOGENOM" id="CLU_1765683_0_0_9"/>
<dbReference type="KEGG" id="lbk:LVISKB_2162"/>
<evidence type="ECO:0000313" key="2">
    <source>
        <dbReference type="Proteomes" id="UP000012042"/>
    </source>
</evidence>